<proteinExistence type="predicted"/>
<keyword evidence="3" id="KW-1185">Reference proteome</keyword>
<comment type="caution">
    <text evidence="2">The sequence shown here is derived from an EMBL/GenBank/DDBJ whole genome shotgun (WGS) entry which is preliminary data.</text>
</comment>
<reference evidence="2 3" key="1">
    <citation type="journal article" date="2018" name="New Phytol.">
        <title>Phylogenomics of Endogonaceae and evolution of mycorrhizas within Mucoromycota.</title>
        <authorList>
            <person name="Chang Y."/>
            <person name="Desiro A."/>
            <person name="Na H."/>
            <person name="Sandor L."/>
            <person name="Lipzen A."/>
            <person name="Clum A."/>
            <person name="Barry K."/>
            <person name="Grigoriev I.V."/>
            <person name="Martin F.M."/>
            <person name="Stajich J.E."/>
            <person name="Smith M.E."/>
            <person name="Bonito G."/>
            <person name="Spatafora J.W."/>
        </authorList>
    </citation>
    <scope>NUCLEOTIDE SEQUENCE [LARGE SCALE GENOMIC DNA]</scope>
    <source>
        <strain evidence="2 3">GMNB39</strain>
    </source>
</reference>
<feature type="region of interest" description="Disordered" evidence="1">
    <location>
        <begin position="47"/>
        <end position="70"/>
    </location>
</feature>
<evidence type="ECO:0000313" key="3">
    <source>
        <dbReference type="Proteomes" id="UP000268093"/>
    </source>
</evidence>
<name>A0A433D400_9FUNG</name>
<evidence type="ECO:0000256" key="1">
    <source>
        <dbReference type="SAM" id="MobiDB-lite"/>
    </source>
</evidence>
<dbReference type="EMBL" id="RBNI01007127">
    <property type="protein sequence ID" value="RUP45541.1"/>
    <property type="molecule type" value="Genomic_DNA"/>
</dbReference>
<evidence type="ECO:0000313" key="2">
    <source>
        <dbReference type="EMBL" id="RUP45541.1"/>
    </source>
</evidence>
<feature type="compositionally biased region" description="Basic residues" evidence="1">
    <location>
        <begin position="53"/>
        <end position="63"/>
    </location>
</feature>
<gene>
    <name evidence="2" type="ORF">BC936DRAFT_148035</name>
</gene>
<accession>A0A433D400</accession>
<protein>
    <submittedName>
        <fullName evidence="2">Uncharacterized protein</fullName>
    </submittedName>
</protein>
<organism evidence="2 3">
    <name type="scientific">Jimgerdemannia flammicorona</name>
    <dbReference type="NCBI Taxonomy" id="994334"/>
    <lineage>
        <taxon>Eukaryota</taxon>
        <taxon>Fungi</taxon>
        <taxon>Fungi incertae sedis</taxon>
        <taxon>Mucoromycota</taxon>
        <taxon>Mucoromycotina</taxon>
        <taxon>Endogonomycetes</taxon>
        <taxon>Endogonales</taxon>
        <taxon>Endogonaceae</taxon>
        <taxon>Jimgerdemannia</taxon>
    </lineage>
</organism>
<sequence length="164" mass="18580">MLAALFSRAAILPPRLAAASATTTMTTMALPKWGFLSFGRSLGEQVRGVANRPKTKTTMRSRRRDAPVLPPSDSCTQQLMRWDYMECRGVLDYNRNVSQKLVFDDSINVCGDTISAMLIGVVRDNHYSFGTFVMFRVKNAHIHDRNPTKGTLFKMEAIFSRYFF</sequence>
<dbReference type="Proteomes" id="UP000268093">
    <property type="component" value="Unassembled WGS sequence"/>
</dbReference>
<dbReference type="AlphaFoldDB" id="A0A433D400"/>